<feature type="transmembrane region" description="Helical" evidence="7">
    <location>
        <begin position="46"/>
        <end position="73"/>
    </location>
</feature>
<keyword evidence="10" id="KW-1185">Reference proteome</keyword>
<dbReference type="CDD" id="cd06261">
    <property type="entry name" value="TM_PBP2"/>
    <property type="match status" value="1"/>
</dbReference>
<feature type="transmembrane region" description="Helical" evidence="7">
    <location>
        <begin position="227"/>
        <end position="248"/>
    </location>
</feature>
<feature type="domain" description="ABC transmembrane type-1" evidence="8">
    <location>
        <begin position="47"/>
        <end position="244"/>
    </location>
</feature>
<dbReference type="eggNOG" id="COG4149">
    <property type="taxonomic scope" value="Bacteria"/>
</dbReference>
<evidence type="ECO:0000256" key="5">
    <source>
        <dbReference type="ARBA" id="ARBA00022989"/>
    </source>
</evidence>
<dbReference type="KEGG" id="hmr:Hipma_0580"/>
<feature type="transmembrane region" description="Helical" evidence="7">
    <location>
        <begin position="173"/>
        <end position="191"/>
    </location>
</feature>
<dbReference type="Pfam" id="PF00528">
    <property type="entry name" value="BPD_transp_1"/>
    <property type="match status" value="1"/>
</dbReference>
<keyword evidence="6 7" id="KW-0472">Membrane</keyword>
<dbReference type="PANTHER" id="PTHR30183">
    <property type="entry name" value="MOLYBDENUM TRANSPORT SYSTEM PERMEASE PROTEIN MODB"/>
    <property type="match status" value="1"/>
</dbReference>
<feature type="transmembrane region" description="Helical" evidence="7">
    <location>
        <begin position="7"/>
        <end position="26"/>
    </location>
</feature>
<evidence type="ECO:0000313" key="9">
    <source>
        <dbReference type="EMBL" id="AEA33550.1"/>
    </source>
</evidence>
<dbReference type="PROSITE" id="PS50928">
    <property type="entry name" value="ABC_TM1"/>
    <property type="match status" value="1"/>
</dbReference>
<evidence type="ECO:0000259" key="8">
    <source>
        <dbReference type="PROSITE" id="PS50928"/>
    </source>
</evidence>
<keyword evidence="3" id="KW-1003">Cell membrane</keyword>
<evidence type="ECO:0000256" key="2">
    <source>
        <dbReference type="ARBA" id="ARBA00022448"/>
    </source>
</evidence>
<keyword evidence="2 7" id="KW-0813">Transport</keyword>
<dbReference type="RefSeq" id="WP_013681591.1">
    <property type="nucleotide sequence ID" value="NC_015318.1"/>
</dbReference>
<dbReference type="PANTHER" id="PTHR30183:SF3">
    <property type="entry name" value="MOLYBDENUM TRANSPORT SYSTEM PERMEASE PROTEIN MODB"/>
    <property type="match status" value="1"/>
</dbReference>
<accession>F2LUU5</accession>
<evidence type="ECO:0000256" key="1">
    <source>
        <dbReference type="ARBA" id="ARBA00004651"/>
    </source>
</evidence>
<dbReference type="InParanoid" id="F2LUU5"/>
<comment type="similarity">
    <text evidence="7">Belongs to the binding-protein-dependent transport system permease family.</text>
</comment>
<evidence type="ECO:0000313" key="10">
    <source>
        <dbReference type="Proteomes" id="UP000008139"/>
    </source>
</evidence>
<comment type="subcellular location">
    <subcellularLocation>
        <location evidence="1 7">Cell membrane</location>
        <topology evidence="1 7">Multi-pass membrane protein</topology>
    </subcellularLocation>
</comment>
<dbReference type="Gene3D" id="1.10.3720.10">
    <property type="entry name" value="MetI-like"/>
    <property type="match status" value="1"/>
</dbReference>
<evidence type="ECO:0000256" key="6">
    <source>
        <dbReference type="ARBA" id="ARBA00023136"/>
    </source>
</evidence>
<dbReference type="SUPFAM" id="SSF161098">
    <property type="entry name" value="MetI-like"/>
    <property type="match status" value="1"/>
</dbReference>
<feature type="transmembrane region" description="Helical" evidence="7">
    <location>
        <begin position="85"/>
        <end position="103"/>
    </location>
</feature>
<dbReference type="HOGENOM" id="CLU_016047_14_3_7"/>
<keyword evidence="4 7" id="KW-0812">Transmembrane</keyword>
<reference evidence="9 10" key="1">
    <citation type="journal article" date="2011" name="Stand. Genomic Sci.">
        <title>Complete genome sequence of the thermophilic sulfur-reducer Hippea maritima type strain (MH(2)).</title>
        <authorList>
            <person name="Huntemann M."/>
            <person name="Lu M."/>
            <person name="Nolan M."/>
            <person name="Lapidus A."/>
            <person name="Lucas S."/>
            <person name="Hammon N."/>
            <person name="Deshpande S."/>
            <person name="Cheng J.F."/>
            <person name="Tapia R."/>
            <person name="Han C."/>
            <person name="Goodwin L."/>
            <person name="Pitluck S."/>
            <person name="Liolios K."/>
            <person name="Pagani I."/>
            <person name="Ivanova N."/>
            <person name="Ovchinikova G."/>
            <person name="Pati A."/>
            <person name="Chen A."/>
            <person name="Palaniappan K."/>
            <person name="Land M."/>
            <person name="Hauser L."/>
            <person name="Jeffries C.D."/>
            <person name="Detter J.C."/>
            <person name="Brambilla E.M."/>
            <person name="Rohde M."/>
            <person name="Spring S."/>
            <person name="Goker M."/>
            <person name="Woyke T."/>
            <person name="Bristow J."/>
            <person name="Eisen J.A."/>
            <person name="Markowitz V."/>
            <person name="Hugenholtz P."/>
            <person name="Kyrpides N.C."/>
            <person name="Klenk H.P."/>
            <person name="Mavromatis K."/>
        </authorList>
    </citation>
    <scope>NUCLEOTIDE SEQUENCE [LARGE SCALE GENOMIC DNA]</scope>
    <source>
        <strain evidence="10">ATCC 700847 / DSM 10411 / MH2</strain>
    </source>
</reference>
<name>F2LUU5_HIPMA</name>
<organism evidence="9 10">
    <name type="scientific">Hippea maritima (strain ATCC 700847 / DSM 10411 / MH2)</name>
    <dbReference type="NCBI Taxonomy" id="760142"/>
    <lineage>
        <taxon>Bacteria</taxon>
        <taxon>Pseudomonadati</taxon>
        <taxon>Campylobacterota</taxon>
        <taxon>Desulfurellia</taxon>
        <taxon>Desulfurellales</taxon>
        <taxon>Hippeaceae</taxon>
        <taxon>Hippea</taxon>
    </lineage>
</organism>
<evidence type="ECO:0000256" key="3">
    <source>
        <dbReference type="ARBA" id="ARBA00022475"/>
    </source>
</evidence>
<protein>
    <submittedName>
        <fullName evidence="9">ABC-type transporter, integral membrane subunit</fullName>
    </submittedName>
</protein>
<gene>
    <name evidence="9" type="ordered locus">Hipma_0580</name>
</gene>
<dbReference type="InterPro" id="IPR035906">
    <property type="entry name" value="MetI-like_sf"/>
</dbReference>
<reference evidence="10" key="2">
    <citation type="submission" date="2011-03" db="EMBL/GenBank/DDBJ databases">
        <title>The complete genome of Hippea maritima DSM 10411.</title>
        <authorList>
            <consortium name="US DOE Joint Genome Institute (JGI-PGF)"/>
            <person name="Lucas S."/>
            <person name="Copeland A."/>
            <person name="Lapidus A."/>
            <person name="Bruce D."/>
            <person name="Goodwin L."/>
            <person name="Pitluck S."/>
            <person name="Peters L."/>
            <person name="Kyrpides N."/>
            <person name="Mavromatis K."/>
            <person name="Pagani I."/>
            <person name="Ivanova N."/>
            <person name="Mikhailova N."/>
            <person name="Lu M."/>
            <person name="Detter J.C."/>
            <person name="Tapia R."/>
            <person name="Han C."/>
            <person name="Land M."/>
            <person name="Hauser L."/>
            <person name="Markowitz V."/>
            <person name="Cheng J.-F."/>
            <person name="Hugenholtz P."/>
            <person name="Woyke T."/>
            <person name="Wu D."/>
            <person name="Spring S."/>
            <person name="Schroeder M."/>
            <person name="Brambilla E."/>
            <person name="Klenk H.-P."/>
            <person name="Eisen J.A."/>
        </authorList>
    </citation>
    <scope>NUCLEOTIDE SEQUENCE [LARGE SCALE GENOMIC DNA]</scope>
    <source>
        <strain evidence="10">ATCC 700847 / DSM 10411 / MH2</strain>
    </source>
</reference>
<dbReference type="GO" id="GO:0005886">
    <property type="term" value="C:plasma membrane"/>
    <property type="evidence" value="ECO:0007669"/>
    <property type="project" value="UniProtKB-SubCell"/>
</dbReference>
<sequence length="255" mass="27983">MKLTKIALLPLSILLIFMGILLIYGFEGVSPGDLVGLLGDKEFLSAVVFGLETSLFSVLLSAVFGIPAGFYLARNNSSFSRFADILFDIPLVIPPLVVGALLLNLFNCPFVERFYSFVFTFWGAAIAQFFISFPFTVKSSKTAFELISPVYERIAMTLGASPMKSFFDTTFRLSFYGIFSGLILSWLRSLGEFGATLLVGGGIAYKTENIPINIYLKITEGNFRSGFAASLLVVVLAIVCVFLVKMVFSKKRIGI</sequence>
<evidence type="ECO:0000256" key="7">
    <source>
        <dbReference type="RuleBase" id="RU363032"/>
    </source>
</evidence>
<feature type="transmembrane region" description="Helical" evidence="7">
    <location>
        <begin position="115"/>
        <end position="137"/>
    </location>
</feature>
<proteinExistence type="inferred from homology"/>
<dbReference type="GO" id="GO:0055085">
    <property type="term" value="P:transmembrane transport"/>
    <property type="evidence" value="ECO:0007669"/>
    <property type="project" value="InterPro"/>
</dbReference>
<dbReference type="STRING" id="760142.Hipma_0580"/>
<dbReference type="EMBL" id="CP002606">
    <property type="protein sequence ID" value="AEA33550.1"/>
    <property type="molecule type" value="Genomic_DNA"/>
</dbReference>
<dbReference type="InterPro" id="IPR000515">
    <property type="entry name" value="MetI-like"/>
</dbReference>
<dbReference type="OrthoDB" id="9795403at2"/>
<evidence type="ECO:0000256" key="4">
    <source>
        <dbReference type="ARBA" id="ARBA00022692"/>
    </source>
</evidence>
<dbReference type="Proteomes" id="UP000008139">
    <property type="component" value="Chromosome"/>
</dbReference>
<dbReference type="AlphaFoldDB" id="F2LUU5"/>
<keyword evidence="5 7" id="KW-1133">Transmembrane helix</keyword>